<evidence type="ECO:0000313" key="11">
    <source>
        <dbReference type="EMBL" id="GEP54022.1"/>
    </source>
</evidence>
<keyword evidence="3 9" id="KW-0813">Transport</keyword>
<dbReference type="OrthoDB" id="9786910at2"/>
<evidence type="ECO:0000256" key="4">
    <source>
        <dbReference type="ARBA" id="ARBA00022475"/>
    </source>
</evidence>
<comment type="subcellular location">
    <subcellularLocation>
        <location evidence="9">Cell inner membrane</location>
        <topology evidence="9">Multi-pass membrane protein</topology>
    </subcellularLocation>
    <subcellularLocation>
        <location evidence="1">Cell membrane</location>
        <topology evidence="1">Multi-pass membrane protein</topology>
    </subcellularLocation>
</comment>
<evidence type="ECO:0000256" key="3">
    <source>
        <dbReference type="ARBA" id="ARBA00022448"/>
    </source>
</evidence>
<dbReference type="GO" id="GO:0015774">
    <property type="term" value="P:polysaccharide transport"/>
    <property type="evidence" value="ECO:0007669"/>
    <property type="project" value="UniProtKB-KW"/>
</dbReference>
<dbReference type="GO" id="GO:0015920">
    <property type="term" value="P:lipopolysaccharide transport"/>
    <property type="evidence" value="ECO:0007669"/>
    <property type="project" value="TreeGrafter"/>
</dbReference>
<proteinExistence type="inferred from homology"/>
<evidence type="ECO:0000256" key="9">
    <source>
        <dbReference type="RuleBase" id="RU361157"/>
    </source>
</evidence>
<evidence type="ECO:0000259" key="10">
    <source>
        <dbReference type="PROSITE" id="PS51012"/>
    </source>
</evidence>
<evidence type="ECO:0000256" key="8">
    <source>
        <dbReference type="ARBA" id="ARBA00023136"/>
    </source>
</evidence>
<evidence type="ECO:0000313" key="12">
    <source>
        <dbReference type="Proteomes" id="UP000321058"/>
    </source>
</evidence>
<dbReference type="PROSITE" id="PS51012">
    <property type="entry name" value="ABC_TM2"/>
    <property type="match status" value="1"/>
</dbReference>
<dbReference type="PANTHER" id="PTHR30413">
    <property type="entry name" value="INNER MEMBRANE TRANSPORT PERMEASE"/>
    <property type="match status" value="1"/>
</dbReference>
<gene>
    <name evidence="11" type="primary">wbmL</name>
    <name evidence="11" type="ORF">RSO01_11880</name>
</gene>
<evidence type="ECO:0000256" key="5">
    <source>
        <dbReference type="ARBA" id="ARBA00022692"/>
    </source>
</evidence>
<evidence type="ECO:0000256" key="1">
    <source>
        <dbReference type="ARBA" id="ARBA00004651"/>
    </source>
</evidence>
<keyword evidence="8 9" id="KW-0472">Membrane</keyword>
<sequence length="303" mass="34698">MVNLNNRQELPNAPVMHFVDGKAVEPRDYNWLERIGRFLVRPFVEAWHHRDLIAAILRRELRERFSGSMAGWVWAVVAPLISLVTYTLVFGGSATLPNKAQSNSSIDYALFIFGGLVAFNFFTEMAYRAPSLLHEYAHYIKQTMFPAEMLPIISTLRATTYASIGLALMLACQLLFTGTLHWTVLLLPLWFVPFLMFLIGITWLLSALGAFTRDTAYLMMTIAPVLMFATPVFFSHETLGPTWYLLMYANILTGFIETIRDLVVFGRIPAGLVIAWTMFVSLFFFWFGYWFFQRQQDAIADVI</sequence>
<dbReference type="GO" id="GO:0140359">
    <property type="term" value="F:ABC-type transporter activity"/>
    <property type="evidence" value="ECO:0007669"/>
    <property type="project" value="InterPro"/>
</dbReference>
<organism evidence="11 12">
    <name type="scientific">Reyranella soli</name>
    <dbReference type="NCBI Taxonomy" id="1230389"/>
    <lineage>
        <taxon>Bacteria</taxon>
        <taxon>Pseudomonadati</taxon>
        <taxon>Pseudomonadota</taxon>
        <taxon>Alphaproteobacteria</taxon>
        <taxon>Hyphomicrobiales</taxon>
        <taxon>Reyranellaceae</taxon>
        <taxon>Reyranella</taxon>
    </lineage>
</organism>
<feature type="transmembrane region" description="Helical" evidence="9">
    <location>
        <begin position="271"/>
        <end position="292"/>
    </location>
</feature>
<comment type="similarity">
    <text evidence="2 9">Belongs to the ABC-2 integral membrane protein family.</text>
</comment>
<keyword evidence="6 9" id="KW-1133">Transmembrane helix</keyword>
<dbReference type="InterPro" id="IPR013525">
    <property type="entry name" value="ABC2_TM"/>
</dbReference>
<dbReference type="Proteomes" id="UP000321058">
    <property type="component" value="Unassembled WGS sequence"/>
</dbReference>
<feature type="transmembrane region" description="Helical" evidence="9">
    <location>
        <begin position="69"/>
        <end position="88"/>
    </location>
</feature>
<keyword evidence="7" id="KW-0625">Polysaccharide transport</keyword>
<comment type="caution">
    <text evidence="11">The sequence shown here is derived from an EMBL/GenBank/DDBJ whole genome shotgun (WGS) entry which is preliminary data.</text>
</comment>
<dbReference type="AlphaFoldDB" id="A0A512N4V9"/>
<keyword evidence="5 9" id="KW-0812">Transmembrane</keyword>
<feature type="transmembrane region" description="Helical" evidence="9">
    <location>
        <begin position="182"/>
        <end position="205"/>
    </location>
</feature>
<evidence type="ECO:0000256" key="7">
    <source>
        <dbReference type="ARBA" id="ARBA00023047"/>
    </source>
</evidence>
<accession>A0A512N4V9</accession>
<dbReference type="InterPro" id="IPR047817">
    <property type="entry name" value="ABC2_TM_bact-type"/>
</dbReference>
<keyword evidence="7" id="KW-0762">Sugar transport</keyword>
<keyword evidence="4 9" id="KW-1003">Cell membrane</keyword>
<protein>
    <recommendedName>
        <fullName evidence="9">Transport permease protein</fullName>
    </recommendedName>
</protein>
<name>A0A512N4V9_9HYPH</name>
<keyword evidence="12" id="KW-1185">Reference proteome</keyword>
<feature type="transmembrane region" description="Helical" evidence="9">
    <location>
        <begin position="108"/>
        <end position="129"/>
    </location>
</feature>
<feature type="transmembrane region" description="Helical" evidence="9">
    <location>
        <begin position="150"/>
        <end position="176"/>
    </location>
</feature>
<dbReference type="EMBL" id="BKAJ01000020">
    <property type="protein sequence ID" value="GEP54022.1"/>
    <property type="molecule type" value="Genomic_DNA"/>
</dbReference>
<dbReference type="PANTHER" id="PTHR30413:SF10">
    <property type="entry name" value="CAPSULE POLYSACCHARIDE EXPORT INNER-MEMBRANE PROTEIN CTRC"/>
    <property type="match status" value="1"/>
</dbReference>
<evidence type="ECO:0000256" key="2">
    <source>
        <dbReference type="ARBA" id="ARBA00007783"/>
    </source>
</evidence>
<dbReference type="Pfam" id="PF01061">
    <property type="entry name" value="ABC2_membrane"/>
    <property type="match status" value="1"/>
</dbReference>
<reference evidence="11 12" key="1">
    <citation type="submission" date="2019-07" db="EMBL/GenBank/DDBJ databases">
        <title>Whole genome shotgun sequence of Reyranella soli NBRC 108950.</title>
        <authorList>
            <person name="Hosoyama A."/>
            <person name="Uohara A."/>
            <person name="Ohji S."/>
            <person name="Ichikawa N."/>
        </authorList>
    </citation>
    <scope>NUCLEOTIDE SEQUENCE [LARGE SCALE GENOMIC DNA]</scope>
    <source>
        <strain evidence="11 12">NBRC 108950</strain>
    </source>
</reference>
<dbReference type="RefSeq" id="WP_147147173.1">
    <property type="nucleotide sequence ID" value="NZ_BKAJ01000020.1"/>
</dbReference>
<feature type="transmembrane region" description="Helical" evidence="9">
    <location>
        <begin position="217"/>
        <end position="236"/>
    </location>
</feature>
<evidence type="ECO:0000256" key="6">
    <source>
        <dbReference type="ARBA" id="ARBA00022989"/>
    </source>
</evidence>
<dbReference type="GO" id="GO:0005886">
    <property type="term" value="C:plasma membrane"/>
    <property type="evidence" value="ECO:0007669"/>
    <property type="project" value="UniProtKB-SubCell"/>
</dbReference>
<feature type="domain" description="ABC transmembrane type-2" evidence="10">
    <location>
        <begin position="70"/>
        <end position="295"/>
    </location>
</feature>